<dbReference type="InterPro" id="IPR008271">
    <property type="entry name" value="Ser/Thr_kinase_AS"/>
</dbReference>
<comment type="caution">
    <text evidence="2">The sequence shown here is derived from an EMBL/GenBank/DDBJ whole genome shotgun (WGS) entry which is preliminary data.</text>
</comment>
<dbReference type="PROSITE" id="PS50011">
    <property type="entry name" value="PROTEIN_KINASE_DOM"/>
    <property type="match status" value="1"/>
</dbReference>
<evidence type="ECO:0000313" key="3">
    <source>
        <dbReference type="Proteomes" id="UP001595904"/>
    </source>
</evidence>
<organism evidence="2 3">
    <name type="scientific">Steroidobacter flavus</name>
    <dbReference type="NCBI Taxonomy" id="1842136"/>
    <lineage>
        <taxon>Bacteria</taxon>
        <taxon>Pseudomonadati</taxon>
        <taxon>Pseudomonadota</taxon>
        <taxon>Gammaproteobacteria</taxon>
        <taxon>Steroidobacterales</taxon>
        <taxon>Steroidobacteraceae</taxon>
        <taxon>Steroidobacter</taxon>
    </lineage>
</organism>
<protein>
    <submittedName>
        <fullName evidence="2">Serine/threonine protein kinase</fullName>
    </submittedName>
</protein>
<gene>
    <name evidence="2" type="ORF">ACFPN2_28220</name>
</gene>
<accession>A0ABV8T187</accession>
<dbReference type="Proteomes" id="UP001595904">
    <property type="component" value="Unassembled WGS sequence"/>
</dbReference>
<keyword evidence="2" id="KW-0808">Transferase</keyword>
<dbReference type="SMART" id="SM00220">
    <property type="entry name" value="S_TKc"/>
    <property type="match status" value="1"/>
</dbReference>
<dbReference type="SUPFAM" id="SSF56112">
    <property type="entry name" value="Protein kinase-like (PK-like)"/>
    <property type="match status" value="1"/>
</dbReference>
<evidence type="ECO:0000259" key="1">
    <source>
        <dbReference type="PROSITE" id="PS50011"/>
    </source>
</evidence>
<dbReference type="PROSITE" id="PS00108">
    <property type="entry name" value="PROTEIN_KINASE_ST"/>
    <property type="match status" value="1"/>
</dbReference>
<dbReference type="Gene3D" id="3.30.200.20">
    <property type="entry name" value="Phosphorylase Kinase, domain 1"/>
    <property type="match status" value="1"/>
</dbReference>
<dbReference type="Pfam" id="PF00069">
    <property type="entry name" value="Pkinase"/>
    <property type="match status" value="1"/>
</dbReference>
<dbReference type="RefSeq" id="WP_380602947.1">
    <property type="nucleotide sequence ID" value="NZ_JBHSDU010000015.1"/>
</dbReference>
<dbReference type="GO" id="GO:0004674">
    <property type="term" value="F:protein serine/threonine kinase activity"/>
    <property type="evidence" value="ECO:0007669"/>
    <property type="project" value="UniProtKB-KW"/>
</dbReference>
<dbReference type="EMBL" id="JBHSDU010000015">
    <property type="protein sequence ID" value="MFC4313002.1"/>
    <property type="molecule type" value="Genomic_DNA"/>
</dbReference>
<evidence type="ECO:0000313" key="2">
    <source>
        <dbReference type="EMBL" id="MFC4313002.1"/>
    </source>
</evidence>
<dbReference type="PANTHER" id="PTHR24359">
    <property type="entry name" value="SERINE/THREONINE-PROTEIN KINASE SBK1"/>
    <property type="match status" value="1"/>
</dbReference>
<dbReference type="InterPro" id="IPR011009">
    <property type="entry name" value="Kinase-like_dom_sf"/>
</dbReference>
<dbReference type="Gene3D" id="1.10.510.10">
    <property type="entry name" value="Transferase(Phosphotransferase) domain 1"/>
    <property type="match status" value="1"/>
</dbReference>
<reference evidence="3" key="1">
    <citation type="journal article" date="2019" name="Int. J. Syst. Evol. Microbiol.">
        <title>The Global Catalogue of Microorganisms (GCM) 10K type strain sequencing project: providing services to taxonomists for standard genome sequencing and annotation.</title>
        <authorList>
            <consortium name="The Broad Institute Genomics Platform"/>
            <consortium name="The Broad Institute Genome Sequencing Center for Infectious Disease"/>
            <person name="Wu L."/>
            <person name="Ma J."/>
        </authorList>
    </citation>
    <scope>NUCLEOTIDE SEQUENCE [LARGE SCALE GENOMIC DNA]</scope>
    <source>
        <strain evidence="3">CGMCC 1.10759</strain>
    </source>
</reference>
<keyword evidence="3" id="KW-1185">Reference proteome</keyword>
<dbReference type="PANTHER" id="PTHR24359:SF1">
    <property type="entry name" value="INHIBITOR OF NUCLEAR FACTOR KAPPA-B KINASE EPSILON SUBUNIT HOMOLOG 1-RELATED"/>
    <property type="match status" value="1"/>
</dbReference>
<name>A0ABV8T187_9GAMM</name>
<sequence>MGEKDSAESLDIAQRWCRARGEAWRVLDEVGRGGTAPVYTVASPDGELALKIYDEKFSTGDLGRVEAARVERQVALGRHACPTLVQVFDGGRFESRLFVLMNRAPGMELEKVLRDVPRNKIRGIVDQVASAVLFLRQHDLCHRDVKSANVFVTPDFSQATLLDVSVTRDIHDPVGIGTDHEGQLPVVATARYSPPEYLFRLLEPSEELWHALDVYQLGALLYDLIAREPLFEAEYRASKENRYRFAWAVATVHPELIAHDVDDDLIFLARRALDKDWRRRSAIALHDFLADAESNRKRAMATLGLGTALTIGERTLGPTRAMLRSQLQILVATVEDRTREHLQKLGITAKHTDLPGPVDLSKSLRFAWKADPAGSPETQFDVCVRVIEDSAGISFACSTELAAVISGTRRQATIELPQVRESAAAAVELGELCEAALPELARMITQANPSGE</sequence>
<proteinExistence type="predicted"/>
<keyword evidence="2" id="KW-0723">Serine/threonine-protein kinase</keyword>
<dbReference type="InterPro" id="IPR000719">
    <property type="entry name" value="Prot_kinase_dom"/>
</dbReference>
<feature type="domain" description="Protein kinase" evidence="1">
    <location>
        <begin position="24"/>
        <end position="289"/>
    </location>
</feature>
<keyword evidence="2" id="KW-0418">Kinase</keyword>